<name>A0A0P0D070_9BACT</name>
<dbReference type="EMBL" id="CP012643">
    <property type="protein sequence ID" value="ALJ00195.1"/>
    <property type="molecule type" value="Genomic_DNA"/>
</dbReference>
<proteinExistence type="predicted"/>
<reference evidence="1 2" key="1">
    <citation type="submission" date="2015-08" db="EMBL/GenBank/DDBJ databases">
        <title>Complete genome sequence of Rufibacter tibetensis strain 1351t, a radiation-resistant bacterium from tibet plateau.</title>
        <authorList>
            <person name="Dai J."/>
        </authorList>
    </citation>
    <scope>NUCLEOTIDE SEQUENCE [LARGE SCALE GENOMIC DNA]</scope>
    <source>
        <strain evidence="1 2">1351</strain>
    </source>
</reference>
<dbReference type="AlphaFoldDB" id="A0A0P0D070"/>
<evidence type="ECO:0000313" key="2">
    <source>
        <dbReference type="Proteomes" id="UP000061382"/>
    </source>
</evidence>
<organism evidence="1 2">
    <name type="scientific">Rufibacter tibetensis</name>
    <dbReference type="NCBI Taxonomy" id="512763"/>
    <lineage>
        <taxon>Bacteria</taxon>
        <taxon>Pseudomonadati</taxon>
        <taxon>Bacteroidota</taxon>
        <taxon>Cytophagia</taxon>
        <taxon>Cytophagales</taxon>
        <taxon>Hymenobacteraceae</taxon>
        <taxon>Rufibacter</taxon>
    </lineage>
</organism>
<protein>
    <submittedName>
        <fullName evidence="1">Uncharacterized protein</fullName>
    </submittedName>
</protein>
<dbReference type="STRING" id="512763.DC20_16015"/>
<gene>
    <name evidence="1" type="ORF">DC20_16015</name>
</gene>
<accession>A0A0P0D070</accession>
<sequence>MACIALLPVSRRGSAFPFWKAEPLHFQGAQQHLEEYRFWRHHTQDILPTAAPTIHWRRCPIVKLYLFLNIGSIVKYGTHEFDRKRIHLVYNEVYANLRVSSPELNQGRTQEIES</sequence>
<dbReference type="Proteomes" id="UP000061382">
    <property type="component" value="Chromosome"/>
</dbReference>
<dbReference type="KEGG" id="rti:DC20_16015"/>
<dbReference type="PATRIC" id="fig|512763.3.peg.3523"/>
<keyword evidence="2" id="KW-1185">Reference proteome</keyword>
<evidence type="ECO:0000313" key="1">
    <source>
        <dbReference type="EMBL" id="ALJ00195.1"/>
    </source>
</evidence>